<feature type="transmembrane region" description="Helical" evidence="1">
    <location>
        <begin position="86"/>
        <end position="107"/>
    </location>
</feature>
<keyword evidence="1" id="KW-0812">Transmembrane</keyword>
<comment type="caution">
    <text evidence="2">The sequence shown here is derived from an EMBL/GenBank/DDBJ whole genome shotgun (WGS) entry which is preliminary data.</text>
</comment>
<dbReference type="Proteomes" id="UP000323994">
    <property type="component" value="Unassembled WGS sequence"/>
</dbReference>
<dbReference type="AlphaFoldDB" id="A0A5M8QUT2"/>
<evidence type="ECO:0008006" key="4">
    <source>
        <dbReference type="Google" id="ProtNLM"/>
    </source>
</evidence>
<feature type="transmembrane region" description="Helical" evidence="1">
    <location>
        <begin position="234"/>
        <end position="254"/>
    </location>
</feature>
<gene>
    <name evidence="2" type="ORF">FEM33_05475</name>
</gene>
<keyword evidence="1" id="KW-1133">Transmembrane helix</keyword>
<feature type="transmembrane region" description="Helical" evidence="1">
    <location>
        <begin position="204"/>
        <end position="222"/>
    </location>
</feature>
<reference evidence="2 3" key="1">
    <citation type="submission" date="2019-05" db="EMBL/GenBank/DDBJ databases">
        <authorList>
            <person name="Qu J.-H."/>
        </authorList>
    </citation>
    <scope>NUCLEOTIDE SEQUENCE [LARGE SCALE GENOMIC DNA]</scope>
    <source>
        <strain evidence="2 3">NS28</strain>
    </source>
</reference>
<feature type="transmembrane region" description="Helical" evidence="1">
    <location>
        <begin position="170"/>
        <end position="198"/>
    </location>
</feature>
<dbReference type="EMBL" id="VBSN01000027">
    <property type="protein sequence ID" value="KAA6440055.1"/>
    <property type="molecule type" value="Genomic_DNA"/>
</dbReference>
<proteinExistence type="predicted"/>
<keyword evidence="3" id="KW-1185">Reference proteome</keyword>
<dbReference type="OrthoDB" id="951280at2"/>
<feature type="transmembrane region" description="Helical" evidence="1">
    <location>
        <begin position="352"/>
        <end position="372"/>
    </location>
</feature>
<evidence type="ECO:0000256" key="1">
    <source>
        <dbReference type="SAM" id="Phobius"/>
    </source>
</evidence>
<evidence type="ECO:0000313" key="3">
    <source>
        <dbReference type="Proteomes" id="UP000323994"/>
    </source>
</evidence>
<evidence type="ECO:0000313" key="2">
    <source>
        <dbReference type="EMBL" id="KAA6440055.1"/>
    </source>
</evidence>
<feature type="transmembrane region" description="Helical" evidence="1">
    <location>
        <begin position="114"/>
        <end position="132"/>
    </location>
</feature>
<dbReference type="RefSeq" id="WP_139011085.1">
    <property type="nucleotide sequence ID" value="NZ_VBSN01000027.1"/>
</dbReference>
<feature type="transmembrane region" description="Helical" evidence="1">
    <location>
        <begin position="260"/>
        <end position="283"/>
    </location>
</feature>
<sequence>MSKYFSIGLTLAIILVFGFTLFNNVLNAPTFDDYNTTLDFIRRFYFENNTFTGKVSEIFNRHNEHRILISKAAAAVYYGLFHYINFAHLILFQNLFLCGFFVLMLALAKQQKQLVSETVLIITTFLASLSFWQVTFYYWGGIQHYTVFFFSFLSLFLLNKTSERPDGNFLASVFAAVLAVLSFGNGFIVLFLGTFLLFAQKKRLLLFIWGTLSLVLLVITFLPRPEIGATAHSAFNFGWMARLLFTFLGSFIYVNPPAGVNVNIILCMVTGLAVAVCWLWLFLKGYAFKNPLLYCLLSFPVLTGIIISISRFETKAAGGIAPRYMFFTASIPLFLLLIFLDMKIIKKSHLKLIAASGVLIWGISFHNNLAALKNMNKEQIATIMKWKTNPATPLIYYREAKTYSDIMSWAVAHHVVKLPVAENYPIDKSW</sequence>
<name>A0A5M8QUT2_9BACT</name>
<feature type="transmembrane region" description="Helical" evidence="1">
    <location>
        <begin position="324"/>
        <end position="340"/>
    </location>
</feature>
<protein>
    <recommendedName>
        <fullName evidence="4">Glycosyltransferase RgtA/B/C/D-like domain-containing protein</fullName>
    </recommendedName>
</protein>
<accession>A0A5M8QUT2</accession>
<keyword evidence="1" id="KW-0472">Membrane</keyword>
<organism evidence="2 3">
    <name type="scientific">Dyadobacter flavalbus</name>
    <dbReference type="NCBI Taxonomy" id="2579942"/>
    <lineage>
        <taxon>Bacteria</taxon>
        <taxon>Pseudomonadati</taxon>
        <taxon>Bacteroidota</taxon>
        <taxon>Cytophagia</taxon>
        <taxon>Cytophagales</taxon>
        <taxon>Spirosomataceae</taxon>
        <taxon>Dyadobacter</taxon>
    </lineage>
</organism>
<feature type="transmembrane region" description="Helical" evidence="1">
    <location>
        <begin position="292"/>
        <end position="312"/>
    </location>
</feature>